<organism evidence="16 17">
    <name type="scientific">Ahrensia kielensis</name>
    <dbReference type="NCBI Taxonomy" id="76980"/>
    <lineage>
        <taxon>Bacteria</taxon>
        <taxon>Pseudomonadati</taxon>
        <taxon>Pseudomonadota</taxon>
        <taxon>Alphaproteobacteria</taxon>
        <taxon>Hyphomicrobiales</taxon>
        <taxon>Ahrensiaceae</taxon>
        <taxon>Ahrensia</taxon>
    </lineage>
</organism>
<evidence type="ECO:0000256" key="8">
    <source>
        <dbReference type="ARBA" id="ARBA00022989"/>
    </source>
</evidence>
<evidence type="ECO:0000256" key="11">
    <source>
        <dbReference type="ARBA" id="ARBA00023136"/>
    </source>
</evidence>
<feature type="compositionally biased region" description="Basic residues" evidence="14">
    <location>
        <begin position="199"/>
        <end position="224"/>
    </location>
</feature>
<dbReference type="RefSeq" id="WP_342849239.1">
    <property type="nucleotide sequence ID" value="NZ_JBBMQO010000010.1"/>
</dbReference>
<keyword evidence="11 13" id="KW-0472">Membrane</keyword>
<keyword evidence="4 13" id="KW-0813">Transport</keyword>
<keyword evidence="5" id="KW-1003">Cell membrane</keyword>
<feature type="compositionally biased region" description="Basic and acidic residues" evidence="14">
    <location>
        <begin position="188"/>
        <end position="198"/>
    </location>
</feature>
<feature type="transmembrane region" description="Helical" evidence="13">
    <location>
        <begin position="281"/>
        <end position="307"/>
    </location>
</feature>
<evidence type="ECO:0000256" key="10">
    <source>
        <dbReference type="ARBA" id="ARBA00023112"/>
    </source>
</evidence>
<keyword evidence="6" id="KW-0533">Nickel</keyword>
<evidence type="ECO:0000256" key="12">
    <source>
        <dbReference type="ARBA" id="ARBA00023285"/>
    </source>
</evidence>
<feature type="transmembrane region" description="Helical" evidence="13">
    <location>
        <begin position="74"/>
        <end position="94"/>
    </location>
</feature>
<evidence type="ECO:0000256" key="5">
    <source>
        <dbReference type="ARBA" id="ARBA00022475"/>
    </source>
</evidence>
<protein>
    <recommendedName>
        <fullName evidence="13">Nickel/cobalt efflux system</fullName>
    </recommendedName>
</protein>
<evidence type="ECO:0000256" key="2">
    <source>
        <dbReference type="ARBA" id="ARBA00004651"/>
    </source>
</evidence>
<keyword evidence="8 13" id="KW-1133">Transmembrane helix</keyword>
<name>A0ABU9TA88_9HYPH</name>
<evidence type="ECO:0000256" key="14">
    <source>
        <dbReference type="SAM" id="MobiDB-lite"/>
    </source>
</evidence>
<accession>A0ABU9TA88</accession>
<evidence type="ECO:0000256" key="6">
    <source>
        <dbReference type="ARBA" id="ARBA00022596"/>
    </source>
</evidence>
<dbReference type="InterPro" id="IPR051224">
    <property type="entry name" value="NiCoT_RcnA"/>
</dbReference>
<keyword evidence="17" id="KW-1185">Reference proteome</keyword>
<evidence type="ECO:0000313" key="17">
    <source>
        <dbReference type="Proteomes" id="UP001477870"/>
    </source>
</evidence>
<comment type="caution">
    <text evidence="16">The sequence shown here is derived from an EMBL/GenBank/DDBJ whole genome shotgun (WGS) entry which is preliminary data.</text>
</comment>
<evidence type="ECO:0000256" key="4">
    <source>
        <dbReference type="ARBA" id="ARBA00022448"/>
    </source>
</evidence>
<comment type="function">
    <text evidence="1">Efflux system for nickel and cobalt.</text>
</comment>
<keyword evidence="7 13" id="KW-0812">Transmembrane</keyword>
<dbReference type="PANTHER" id="PTHR40659">
    <property type="entry name" value="NICKEL/COBALT EFFLUX SYSTEM RCNA"/>
    <property type="match status" value="1"/>
</dbReference>
<feature type="transmembrane region" description="Helical" evidence="13">
    <location>
        <begin position="152"/>
        <end position="171"/>
    </location>
</feature>
<comment type="subcellular location">
    <subcellularLocation>
        <location evidence="2 13">Cell membrane</location>
        <topology evidence="2 13">Multi-pass membrane protein</topology>
    </subcellularLocation>
</comment>
<evidence type="ECO:0000313" key="16">
    <source>
        <dbReference type="EMBL" id="MEM5503047.1"/>
    </source>
</evidence>
<evidence type="ECO:0000256" key="13">
    <source>
        <dbReference type="RuleBase" id="RU362101"/>
    </source>
</evidence>
<feature type="signal peptide" evidence="15">
    <location>
        <begin position="1"/>
        <end position="23"/>
    </location>
</feature>
<keyword evidence="12" id="KW-0170">Cobalt</keyword>
<evidence type="ECO:0000256" key="9">
    <source>
        <dbReference type="ARBA" id="ARBA00023065"/>
    </source>
</evidence>
<dbReference type="EMBL" id="JBBMQO010000010">
    <property type="protein sequence ID" value="MEM5503047.1"/>
    <property type="molecule type" value="Genomic_DNA"/>
</dbReference>
<feature type="transmembrane region" description="Helical" evidence="13">
    <location>
        <begin position="328"/>
        <end position="351"/>
    </location>
</feature>
<evidence type="ECO:0000256" key="15">
    <source>
        <dbReference type="SAM" id="SignalP"/>
    </source>
</evidence>
<gene>
    <name evidence="16" type="ORF">WNY59_15775</name>
</gene>
<feature type="transmembrane region" description="Helical" evidence="13">
    <location>
        <begin position="253"/>
        <end position="275"/>
    </location>
</feature>
<comment type="similarity">
    <text evidence="13">Belongs to the NiCoT transporter (TC 2.A.52) family.</text>
</comment>
<proteinExistence type="inferred from homology"/>
<dbReference type="PANTHER" id="PTHR40659:SF1">
    <property type="entry name" value="NICKEL_COBALT EFFLUX SYSTEM RCNA"/>
    <property type="match status" value="1"/>
</dbReference>
<sequence length="352" mass="37742">MLMKRRFIVAAVLLIGACSSVYAQSSLGIGGAEQPITPSGGLFGSLFTWIGTEQRAFYRSMTNALKAMREDGSAVWLLVGLSFLYGVLHAAGPGHGKVVISSYMVANETALRRGIVLALASSILQAFSAIVLVGAGFLLLRGTSVSMTDASKWLEIASYILIIMFGIWLLWRKLKGFYPRKHDTHAHKHDEHDHAHAHDHSHHHARHHDHDHGHHHNHDAHHHHGEAEVCSSCGHAHMPSPDQLDRPLDWRSAGAAIFAVGIRPCSGAVIVFSFALLNGLYLGGIVSVFAMALGTAITVSALAILSVTAKNAALAMSNSALMNSRLHLGIEVFGALLLIVLGSLLLAGTMAI</sequence>
<evidence type="ECO:0000256" key="1">
    <source>
        <dbReference type="ARBA" id="ARBA00002510"/>
    </source>
</evidence>
<evidence type="ECO:0000256" key="7">
    <source>
        <dbReference type="ARBA" id="ARBA00022692"/>
    </source>
</evidence>
<keyword evidence="3" id="KW-0171">Cobalt transport</keyword>
<dbReference type="PROSITE" id="PS51257">
    <property type="entry name" value="PROKAR_LIPOPROTEIN"/>
    <property type="match status" value="1"/>
</dbReference>
<evidence type="ECO:0000256" key="3">
    <source>
        <dbReference type="ARBA" id="ARBA00022426"/>
    </source>
</evidence>
<feature type="region of interest" description="Disordered" evidence="14">
    <location>
        <begin position="183"/>
        <end position="226"/>
    </location>
</feature>
<feature type="chain" id="PRO_5047339284" description="Nickel/cobalt efflux system" evidence="15">
    <location>
        <begin position="24"/>
        <end position="352"/>
    </location>
</feature>
<feature type="transmembrane region" description="Helical" evidence="13">
    <location>
        <begin position="115"/>
        <end position="140"/>
    </location>
</feature>
<keyword evidence="15" id="KW-0732">Signal</keyword>
<dbReference type="InterPro" id="IPR011541">
    <property type="entry name" value="Ni/Co_transpt_high_affinity"/>
</dbReference>
<dbReference type="Pfam" id="PF03824">
    <property type="entry name" value="NicO"/>
    <property type="match status" value="1"/>
</dbReference>
<keyword evidence="10" id="KW-0921">Nickel transport</keyword>
<reference evidence="16 17" key="1">
    <citation type="submission" date="2024-03" db="EMBL/GenBank/DDBJ databases">
        <title>Community enrichment and isolation of bacterial strains for fucoidan degradation.</title>
        <authorList>
            <person name="Sichert A."/>
        </authorList>
    </citation>
    <scope>NUCLEOTIDE SEQUENCE [LARGE SCALE GENOMIC DNA]</scope>
    <source>
        <strain evidence="16 17">AS62</strain>
    </source>
</reference>
<dbReference type="Proteomes" id="UP001477870">
    <property type="component" value="Unassembled WGS sequence"/>
</dbReference>
<keyword evidence="9" id="KW-0406">Ion transport</keyword>